<evidence type="ECO:0000256" key="1">
    <source>
        <dbReference type="SAM" id="MobiDB-lite"/>
    </source>
</evidence>
<gene>
    <name evidence="3" type="ORF">BDA96_05G204900</name>
</gene>
<keyword evidence="2" id="KW-0732">Signal</keyword>
<accession>A0A921QYP2</accession>
<protein>
    <submittedName>
        <fullName evidence="3">Uncharacterized protein</fullName>
    </submittedName>
</protein>
<feature type="region of interest" description="Disordered" evidence="1">
    <location>
        <begin position="131"/>
        <end position="153"/>
    </location>
</feature>
<name>A0A921QYP2_SORBI</name>
<feature type="chain" id="PRO_5037663919" evidence="2">
    <location>
        <begin position="18"/>
        <end position="153"/>
    </location>
</feature>
<feature type="region of interest" description="Disordered" evidence="1">
    <location>
        <begin position="49"/>
        <end position="105"/>
    </location>
</feature>
<reference evidence="3" key="1">
    <citation type="journal article" date="2019" name="BMC Genomics">
        <title>A new reference genome for Sorghum bicolor reveals high levels of sequence similarity between sweet and grain genotypes: implications for the genetics of sugar metabolism.</title>
        <authorList>
            <person name="Cooper E.A."/>
            <person name="Brenton Z.W."/>
            <person name="Flinn B.S."/>
            <person name="Jenkins J."/>
            <person name="Shu S."/>
            <person name="Flowers D."/>
            <person name="Luo F."/>
            <person name="Wang Y."/>
            <person name="Xia P."/>
            <person name="Barry K."/>
            <person name="Daum C."/>
            <person name="Lipzen A."/>
            <person name="Yoshinaga Y."/>
            <person name="Schmutz J."/>
            <person name="Saski C."/>
            <person name="Vermerris W."/>
            <person name="Kresovich S."/>
        </authorList>
    </citation>
    <scope>NUCLEOTIDE SEQUENCE</scope>
</reference>
<proteinExistence type="predicted"/>
<dbReference type="Proteomes" id="UP000807115">
    <property type="component" value="Chromosome 5"/>
</dbReference>
<dbReference type="AlphaFoldDB" id="A0A921QYP2"/>
<feature type="compositionally biased region" description="Pro residues" evidence="1">
    <location>
        <begin position="51"/>
        <end position="68"/>
    </location>
</feature>
<feature type="signal peptide" evidence="2">
    <location>
        <begin position="1"/>
        <end position="17"/>
    </location>
</feature>
<evidence type="ECO:0000256" key="2">
    <source>
        <dbReference type="SAM" id="SignalP"/>
    </source>
</evidence>
<dbReference type="EMBL" id="CM027684">
    <property type="protein sequence ID" value="KAG0530648.1"/>
    <property type="molecule type" value="Genomic_DNA"/>
</dbReference>
<sequence length="153" mass="16421">MALLLLLLLVKSVENCAHPDHHISVSHSFSESLPACRAFAPLRRTAAAPPTLRPPVLPARPRRPPTPPCSAAACAPPSPAPSRQPDAAPALLRPAHRHSGAGEQPAAVQVRHWLLREICVDERRELLADARPAFLSTDDVNSVDWGQPNDSAS</sequence>
<evidence type="ECO:0000313" key="3">
    <source>
        <dbReference type="EMBL" id="KAG0530648.1"/>
    </source>
</evidence>
<organism evidence="3 4">
    <name type="scientific">Sorghum bicolor</name>
    <name type="common">Sorghum</name>
    <name type="synonym">Sorghum vulgare</name>
    <dbReference type="NCBI Taxonomy" id="4558"/>
    <lineage>
        <taxon>Eukaryota</taxon>
        <taxon>Viridiplantae</taxon>
        <taxon>Streptophyta</taxon>
        <taxon>Embryophyta</taxon>
        <taxon>Tracheophyta</taxon>
        <taxon>Spermatophyta</taxon>
        <taxon>Magnoliopsida</taxon>
        <taxon>Liliopsida</taxon>
        <taxon>Poales</taxon>
        <taxon>Poaceae</taxon>
        <taxon>PACMAD clade</taxon>
        <taxon>Panicoideae</taxon>
        <taxon>Andropogonodae</taxon>
        <taxon>Andropogoneae</taxon>
        <taxon>Sorghinae</taxon>
        <taxon>Sorghum</taxon>
    </lineage>
</organism>
<comment type="caution">
    <text evidence="3">The sequence shown here is derived from an EMBL/GenBank/DDBJ whole genome shotgun (WGS) entry which is preliminary data.</text>
</comment>
<reference evidence="3" key="2">
    <citation type="submission" date="2020-10" db="EMBL/GenBank/DDBJ databases">
        <authorList>
            <person name="Cooper E.A."/>
            <person name="Brenton Z.W."/>
            <person name="Flinn B.S."/>
            <person name="Jenkins J."/>
            <person name="Shu S."/>
            <person name="Flowers D."/>
            <person name="Luo F."/>
            <person name="Wang Y."/>
            <person name="Xia P."/>
            <person name="Barry K."/>
            <person name="Daum C."/>
            <person name="Lipzen A."/>
            <person name="Yoshinaga Y."/>
            <person name="Schmutz J."/>
            <person name="Saski C."/>
            <person name="Vermerris W."/>
            <person name="Kresovich S."/>
        </authorList>
    </citation>
    <scope>NUCLEOTIDE SEQUENCE</scope>
</reference>
<evidence type="ECO:0000313" key="4">
    <source>
        <dbReference type="Proteomes" id="UP000807115"/>
    </source>
</evidence>